<dbReference type="GO" id="GO:0016787">
    <property type="term" value="F:hydrolase activity"/>
    <property type="evidence" value="ECO:0007669"/>
    <property type="project" value="UniProtKB-UniRule"/>
</dbReference>
<dbReference type="InterPro" id="IPR046470">
    <property type="entry name" value="SAM_HAT_C"/>
</dbReference>
<dbReference type="Gene3D" id="3.40.50.10790">
    <property type="entry name" value="S-adenosyl-l-methionine hydroxide adenosyltransferase, N-terminal"/>
    <property type="match status" value="1"/>
</dbReference>
<evidence type="ECO:0000256" key="1">
    <source>
        <dbReference type="ARBA" id="ARBA00008950"/>
    </source>
</evidence>
<comment type="similarity">
    <text evidence="3">Belongs to the SAM hydrolase / SAM-dependent halogenase family.</text>
</comment>
<dbReference type="Proteomes" id="UP000064249">
    <property type="component" value="Unassembled WGS sequence"/>
</dbReference>
<dbReference type="InterPro" id="IPR023227">
    <property type="entry name" value="SAM_OH_AdoTrfase_C_sf"/>
</dbReference>
<evidence type="ECO:0000256" key="2">
    <source>
        <dbReference type="ARBA" id="ARBA00022691"/>
    </source>
</evidence>
<dbReference type="NCBIfam" id="TIGR00040">
    <property type="entry name" value="yfcE"/>
    <property type="match status" value="1"/>
</dbReference>
<dbReference type="PATRIC" id="fig|167964.4.peg.630"/>
<dbReference type="SUPFAM" id="SSF56300">
    <property type="entry name" value="Metallo-dependent phosphatases"/>
    <property type="match status" value="1"/>
</dbReference>
<dbReference type="SUPFAM" id="SSF101852">
    <property type="entry name" value="Bacterial fluorinating enzyme, C-terminal domain"/>
    <property type="match status" value="1"/>
</dbReference>
<name>A0A101FXF0_9CHLR</name>
<evidence type="ECO:0000259" key="6">
    <source>
        <dbReference type="Pfam" id="PF12850"/>
    </source>
</evidence>
<dbReference type="AlphaFoldDB" id="A0A101FXF0"/>
<dbReference type="InterPro" id="IPR023228">
    <property type="entry name" value="SAM_OH_AdoTrfase_N_sf"/>
</dbReference>
<protein>
    <recommendedName>
        <fullName evidence="4">Phosphoesterase</fullName>
        <ecNumber evidence="4">3.1.4.-</ecNumber>
    </recommendedName>
</protein>
<dbReference type="Gene3D" id="3.60.21.10">
    <property type="match status" value="1"/>
</dbReference>
<dbReference type="Pfam" id="PF12850">
    <property type="entry name" value="Metallophos_2"/>
    <property type="match status" value="1"/>
</dbReference>
<organism evidence="8 9">
    <name type="scientific">Anaerolinea thermophila</name>
    <dbReference type="NCBI Taxonomy" id="167964"/>
    <lineage>
        <taxon>Bacteria</taxon>
        <taxon>Bacillati</taxon>
        <taxon>Chloroflexota</taxon>
        <taxon>Anaerolineae</taxon>
        <taxon>Anaerolineales</taxon>
        <taxon>Anaerolineaceae</taxon>
        <taxon>Anaerolinea</taxon>
    </lineage>
</organism>
<evidence type="ECO:0000313" key="8">
    <source>
        <dbReference type="EMBL" id="KUK46261.1"/>
    </source>
</evidence>
<dbReference type="EC" id="3.1.4.-" evidence="4"/>
<feature type="domain" description="S-adenosyl-l-methionine hydroxide adenosyltransferase N-terminal" evidence="5">
    <location>
        <begin position="261"/>
        <end position="410"/>
    </location>
</feature>
<comment type="caution">
    <text evidence="8">The sequence shown here is derived from an EMBL/GenBank/DDBJ whole genome shotgun (WGS) entry which is preliminary data.</text>
</comment>
<dbReference type="Gene3D" id="2.40.30.90">
    <property type="entry name" value="Bacterial fluorinating enzyme like"/>
    <property type="match status" value="1"/>
</dbReference>
<dbReference type="GO" id="GO:0046872">
    <property type="term" value="F:metal ion binding"/>
    <property type="evidence" value="ECO:0007669"/>
    <property type="project" value="UniProtKB-KW"/>
</dbReference>
<evidence type="ECO:0000313" key="9">
    <source>
        <dbReference type="Proteomes" id="UP000064249"/>
    </source>
</evidence>
<evidence type="ECO:0000259" key="5">
    <source>
        <dbReference type="Pfam" id="PF01887"/>
    </source>
</evidence>
<gene>
    <name evidence="8" type="ORF">XD73_0871</name>
</gene>
<dbReference type="PANTHER" id="PTHR35092">
    <property type="entry name" value="CHLORINASE MJ1651"/>
    <property type="match status" value="1"/>
</dbReference>
<dbReference type="InterPro" id="IPR000979">
    <property type="entry name" value="Phosphodiesterase_MJ0936/Vps29"/>
</dbReference>
<comment type="similarity">
    <text evidence="1 4">Belongs to the metallophosphoesterase superfamily. YfcE family.</text>
</comment>
<dbReference type="InterPro" id="IPR002747">
    <property type="entry name" value="SAM_OH_AdoTrfase"/>
</dbReference>
<dbReference type="InterPro" id="IPR046469">
    <property type="entry name" value="SAM_HAT_N"/>
</dbReference>
<evidence type="ECO:0000256" key="3">
    <source>
        <dbReference type="ARBA" id="ARBA00024035"/>
    </source>
</evidence>
<evidence type="ECO:0000259" key="7">
    <source>
        <dbReference type="Pfam" id="PF20257"/>
    </source>
</evidence>
<feature type="domain" description="S-adenosyl-l-methionine hydroxide adenosyltransferase C-terminal" evidence="7">
    <location>
        <begin position="433"/>
        <end position="516"/>
    </location>
</feature>
<reference evidence="8 9" key="1">
    <citation type="journal article" date="2015" name="MBio">
        <title>Genome-Resolved Metagenomic Analysis Reveals Roles for Candidate Phyla and Other Microbial Community Members in Biogeochemical Transformations in Oil Reservoirs.</title>
        <authorList>
            <person name="Hu P."/>
            <person name="Tom L."/>
            <person name="Singh A."/>
            <person name="Thomas B.C."/>
            <person name="Baker B.J."/>
            <person name="Piceno Y.M."/>
            <person name="Andersen G.L."/>
            <person name="Banfield J.F."/>
        </authorList>
    </citation>
    <scope>NUCLEOTIDE SEQUENCE [LARGE SCALE GENOMIC DNA]</scope>
    <source>
        <strain evidence="8">46_16</strain>
    </source>
</reference>
<keyword evidence="2" id="KW-0949">S-adenosyl-L-methionine</keyword>
<keyword evidence="4" id="KW-0479">Metal-binding</keyword>
<feature type="domain" description="Calcineurin-like phosphoesterase" evidence="6">
    <location>
        <begin position="1"/>
        <end position="199"/>
    </location>
</feature>
<dbReference type="InterPro" id="IPR029052">
    <property type="entry name" value="Metallo-depent_PP-like"/>
</dbReference>
<proteinExistence type="inferred from homology"/>
<dbReference type="Pfam" id="PF01887">
    <property type="entry name" value="SAM_HAT_N"/>
    <property type="match status" value="1"/>
</dbReference>
<comment type="cofactor">
    <cofactor evidence="4">
        <name>a divalent metal cation</name>
        <dbReference type="ChEBI" id="CHEBI:60240"/>
    </cofactor>
</comment>
<dbReference type="Pfam" id="PF20257">
    <property type="entry name" value="SAM_HAT_C"/>
    <property type="match status" value="1"/>
</dbReference>
<dbReference type="SUPFAM" id="SSF102522">
    <property type="entry name" value="Bacterial fluorinating enzyme, N-terminal domain"/>
    <property type="match status" value="1"/>
</dbReference>
<evidence type="ECO:0000256" key="4">
    <source>
        <dbReference type="RuleBase" id="RU362039"/>
    </source>
</evidence>
<accession>A0A101FXF0</accession>
<dbReference type="EMBL" id="LGFU01000048">
    <property type="protein sequence ID" value="KUK46261.1"/>
    <property type="molecule type" value="Genomic_DNA"/>
</dbReference>
<sequence>MKITLISDIHGNLHALEAVLRHARNQAADQMVLNLGDLTGYGPHPEQVVRWSKNERVTNILGNYDKKVISKAYRKTGWQKVNNPDKRAMFAWTYRELSKNSIKYLKTLPETRQFEIAGKQILMTHGSPASISEHLGIDTLDERLAALAEMTDAEIILSGHSHKAFKRQVKNTLFINPGSVGRLDDGDPRASFAILEIDDGGVEVHFYRVPYDIISAVNAMRMTGLPEIFAQILRQGLNYDDVKPYVNNPFKFDALEPNGTLTLLTDFGLQDHFVGTMKGVITNIAPQTNIIDISHQVRPQNIRLGGHLLAQALPYFPPGTVHVAVVDPGVGTQRRALAAQIGEHYFVAPDNGLLTPILERAHETGGVIEIVSLNQSKYWLPDPSTSFHGRDIFAPVAAHLVNGMPLDRLGDRIDDPIMLALPQPSLTDQGWLGEVIMVDVFGNLSTNLIGELFENDIGDITVNINGKRIHGLTGTFGNAQDGDLIVTIDSSGYLSIAIVNGEASKTLSADIGTPVQVIFSSEIA</sequence>
<dbReference type="PANTHER" id="PTHR35092:SF1">
    <property type="entry name" value="CHLORINASE MJ1651"/>
    <property type="match status" value="1"/>
</dbReference>
<dbReference type="InterPro" id="IPR024654">
    <property type="entry name" value="Calcineurin-like_PHP_lpxH"/>
</dbReference>